<reference evidence="7 8" key="1">
    <citation type="journal article" date="2015" name="Sci. Rep.">
        <title>The power of single molecule real-time sequencing technology in the de novo assembly of a eukaryotic genome.</title>
        <authorList>
            <person name="Sakai H."/>
            <person name="Naito K."/>
            <person name="Ogiso-Tanaka E."/>
            <person name="Takahashi Y."/>
            <person name="Iseki K."/>
            <person name="Muto C."/>
            <person name="Satou K."/>
            <person name="Teruya K."/>
            <person name="Shiroma A."/>
            <person name="Shimoji M."/>
            <person name="Hirano T."/>
            <person name="Itoh T."/>
            <person name="Kaga A."/>
            <person name="Tomooka N."/>
        </authorList>
    </citation>
    <scope>NUCLEOTIDE SEQUENCE [LARGE SCALE GENOMIC DNA]</scope>
    <source>
        <strain evidence="8">cv. Shumari</strain>
    </source>
</reference>
<keyword evidence="3 6" id="KW-0812">Transmembrane</keyword>
<dbReference type="GO" id="GO:0015297">
    <property type="term" value="F:antiporter activity"/>
    <property type="evidence" value="ECO:0007669"/>
    <property type="project" value="InterPro"/>
</dbReference>
<evidence type="ECO:0000256" key="1">
    <source>
        <dbReference type="ARBA" id="ARBA00004141"/>
    </source>
</evidence>
<dbReference type="PANTHER" id="PTHR11206">
    <property type="entry name" value="MULTIDRUG RESISTANCE PROTEIN"/>
    <property type="match status" value="1"/>
</dbReference>
<evidence type="ECO:0000313" key="8">
    <source>
        <dbReference type="Proteomes" id="UP000291084"/>
    </source>
</evidence>
<name>A0A0S3R4S4_PHAAN</name>
<feature type="transmembrane region" description="Helical" evidence="6">
    <location>
        <begin position="453"/>
        <end position="474"/>
    </location>
</feature>
<keyword evidence="5 6" id="KW-0472">Membrane</keyword>
<keyword evidence="4 6" id="KW-1133">Transmembrane helix</keyword>
<comment type="subcellular location">
    <subcellularLocation>
        <location evidence="1">Membrane</location>
        <topology evidence="1">Multi-pass membrane protein</topology>
    </subcellularLocation>
</comment>
<dbReference type="GO" id="GO:0042910">
    <property type="term" value="F:xenobiotic transmembrane transporter activity"/>
    <property type="evidence" value="ECO:0007669"/>
    <property type="project" value="InterPro"/>
</dbReference>
<dbReference type="GO" id="GO:1990961">
    <property type="term" value="P:xenobiotic detoxification by transmembrane export across the plasma membrane"/>
    <property type="evidence" value="ECO:0007669"/>
    <property type="project" value="InterPro"/>
</dbReference>
<feature type="transmembrane region" description="Helical" evidence="6">
    <location>
        <begin position="252"/>
        <end position="277"/>
    </location>
</feature>
<dbReference type="GO" id="GO:0016020">
    <property type="term" value="C:membrane"/>
    <property type="evidence" value="ECO:0007669"/>
    <property type="project" value="UniProtKB-SubCell"/>
</dbReference>
<comment type="caution">
    <text evidence="6">Lacks conserved residue(s) required for the propagation of feature annotation.</text>
</comment>
<comment type="similarity">
    <text evidence="2 6">Belongs to the multi antimicrobial extrusion (MATE) (TC 2.A.66.1) family.</text>
</comment>
<dbReference type="InterPro" id="IPR002528">
    <property type="entry name" value="MATE_fam"/>
</dbReference>
<dbReference type="Proteomes" id="UP000291084">
    <property type="component" value="Chromosome 1"/>
</dbReference>
<dbReference type="EMBL" id="AP015034">
    <property type="protein sequence ID" value="BAT75582.1"/>
    <property type="molecule type" value="Genomic_DNA"/>
</dbReference>
<dbReference type="AlphaFoldDB" id="A0A0S3R4S4"/>
<feature type="transmembrane region" description="Helical" evidence="6">
    <location>
        <begin position="337"/>
        <end position="358"/>
    </location>
</feature>
<evidence type="ECO:0000256" key="4">
    <source>
        <dbReference type="ARBA" id="ARBA00022989"/>
    </source>
</evidence>
<dbReference type="Pfam" id="PF01554">
    <property type="entry name" value="MatE"/>
    <property type="match status" value="2"/>
</dbReference>
<feature type="transmembrane region" description="Helical" evidence="6">
    <location>
        <begin position="156"/>
        <end position="177"/>
    </location>
</feature>
<feature type="transmembrane region" description="Helical" evidence="6">
    <location>
        <begin position="223"/>
        <end position="246"/>
    </location>
</feature>
<dbReference type="CDD" id="cd13132">
    <property type="entry name" value="MATE_eukaryotic"/>
    <property type="match status" value="1"/>
</dbReference>
<feature type="transmembrane region" description="Helical" evidence="6">
    <location>
        <begin position="379"/>
        <end position="406"/>
    </location>
</feature>
<dbReference type="OrthoDB" id="2126698at2759"/>
<feature type="transmembrane region" description="Helical" evidence="6">
    <location>
        <begin position="480"/>
        <end position="500"/>
    </location>
</feature>
<keyword evidence="8" id="KW-1185">Reference proteome</keyword>
<proteinExistence type="inferred from homology"/>
<evidence type="ECO:0000256" key="2">
    <source>
        <dbReference type="ARBA" id="ARBA00010199"/>
    </source>
</evidence>
<gene>
    <name evidence="7" type="primary">Vigan.01G346400</name>
    <name evidence="7" type="ORF">VIGAN_01346400</name>
</gene>
<accession>A0A0S3R4S4</accession>
<evidence type="ECO:0000256" key="6">
    <source>
        <dbReference type="RuleBase" id="RU004914"/>
    </source>
</evidence>
<dbReference type="InterPro" id="IPR045069">
    <property type="entry name" value="MATE_euk"/>
</dbReference>
<evidence type="ECO:0000256" key="5">
    <source>
        <dbReference type="ARBA" id="ARBA00023136"/>
    </source>
</evidence>
<sequence>MIFSLRPIYEKVMFFFRQISSKQRASTMTESHPGSSPLLSNYSDGGENKVNGLNDSDTVSERSGSARIPQVVEEIKDLYAIAIPTIATGLLTYGKSAISMHFLGKLGKNTLAGGSLAIGMANITGYSVISGLATGMEGISSQACGARKWNLVGETLQCTISILIITCIPISALWLNFESLLLLFGQDPTISSIAATYLAYSIPDLLCQSLISPLKIFLRTQGVTLPLMFTATFTLMLHAFMSYVVIQNFGLGIQGISLVGAFTNLSFIIVLLLYIWFSGVCSQSWQGWSWQCFNHWKPILGQGAPSCLSVCLEWWWYELLVLFSGLLENAADNVSTYGIIIQATSFMYNFPYALGLAVSTKVGNELGANRPNKAKASSYTALLCSCFTAIVAMLVMVSASNVWGLIFTDDEAVLSLLSTTLPIVGLCELGNCPQTTICGMLSGSARPALGAKINFLSFYGVGLPVGLFLCFGFHLGLLGLFLGLLSAQIVCAIAMVIALTRTDWKEQANRAKKLTGGMGEINGENNEDVEAAASECF</sequence>
<organism evidence="7 8">
    <name type="scientific">Vigna angularis var. angularis</name>
    <dbReference type="NCBI Taxonomy" id="157739"/>
    <lineage>
        <taxon>Eukaryota</taxon>
        <taxon>Viridiplantae</taxon>
        <taxon>Streptophyta</taxon>
        <taxon>Embryophyta</taxon>
        <taxon>Tracheophyta</taxon>
        <taxon>Spermatophyta</taxon>
        <taxon>Magnoliopsida</taxon>
        <taxon>eudicotyledons</taxon>
        <taxon>Gunneridae</taxon>
        <taxon>Pentapetalae</taxon>
        <taxon>rosids</taxon>
        <taxon>fabids</taxon>
        <taxon>Fabales</taxon>
        <taxon>Fabaceae</taxon>
        <taxon>Papilionoideae</taxon>
        <taxon>50 kb inversion clade</taxon>
        <taxon>NPAAA clade</taxon>
        <taxon>indigoferoid/millettioid clade</taxon>
        <taxon>Phaseoleae</taxon>
        <taxon>Vigna</taxon>
    </lineage>
</organism>
<feature type="transmembrane region" description="Helical" evidence="6">
    <location>
        <begin position="412"/>
        <end position="432"/>
    </location>
</feature>
<protein>
    <recommendedName>
        <fullName evidence="6">Protein DETOXIFICATION</fullName>
    </recommendedName>
    <alternativeName>
        <fullName evidence="6">Multidrug and toxic compound extrusion protein</fullName>
    </alternativeName>
</protein>
<evidence type="ECO:0000313" key="7">
    <source>
        <dbReference type="EMBL" id="BAT75582.1"/>
    </source>
</evidence>
<evidence type="ECO:0000256" key="3">
    <source>
        <dbReference type="ARBA" id="ARBA00022692"/>
    </source>
</evidence>
<dbReference type="NCBIfam" id="TIGR00797">
    <property type="entry name" value="matE"/>
    <property type="match status" value="1"/>
</dbReference>